<reference evidence="1 2" key="1">
    <citation type="submission" date="2019-01" db="EMBL/GenBank/DDBJ databases">
        <title>Intercellular communication is required for trap formation in the nematode-trapping fungus Duddingtonia flagrans.</title>
        <authorList>
            <person name="Youssar L."/>
            <person name="Wernet V."/>
            <person name="Hensel N."/>
            <person name="Hildebrandt H.-G."/>
            <person name="Fischer R."/>
        </authorList>
    </citation>
    <scope>NUCLEOTIDE SEQUENCE [LARGE SCALE GENOMIC DNA]</scope>
    <source>
        <strain evidence="1 2">CBS H-5679</strain>
    </source>
</reference>
<protein>
    <recommendedName>
        <fullName evidence="3">F-box domain-containing protein</fullName>
    </recommendedName>
</protein>
<accession>A0A437ACR9</accession>
<dbReference type="OrthoDB" id="5319620at2759"/>
<evidence type="ECO:0000313" key="2">
    <source>
        <dbReference type="Proteomes" id="UP000283090"/>
    </source>
</evidence>
<dbReference type="GeneID" id="93582396"/>
<name>A0A437ACR9_ARTFL</name>
<proteinExistence type="predicted"/>
<keyword evidence="2" id="KW-1185">Reference proteome</keyword>
<dbReference type="Proteomes" id="UP000283090">
    <property type="component" value="Unassembled WGS sequence"/>
</dbReference>
<dbReference type="VEuPathDB" id="FungiDB:DFL_000085"/>
<evidence type="ECO:0000313" key="1">
    <source>
        <dbReference type="EMBL" id="RVD89063.1"/>
    </source>
</evidence>
<gene>
    <name evidence="1" type="ORF">DFL_000085</name>
</gene>
<dbReference type="RefSeq" id="XP_067494607.1">
    <property type="nucleotide sequence ID" value="XM_067638242.1"/>
</dbReference>
<sequence length="328" mass="37108">MARRKNRGCCFGLFDCFSFLFRKPPVGGEKLLDHPEIIAGILSHLPPKDLLMNIRLVHPVFYDIATTSSHPIVQWKTWMYAHPDIPRGLDYSRMYSPNIGHEFAYNPPRPSREISILLLPIINKLWLRIIEDVKRAHDELGFKPGKEKDYTPLLDNGNYSGLDDLVGDPPHDVDWYIEKQLLVDMPHTISQMQVTRPALTEAVNISMRCFRCCSRTCTYTVSFASPTDGLRIKDFVTMLVHGLFDWDHGACSQCLWNHNSVHCAVAMEVSGVADEIGEGRVWYDYVGGRQVGEEGRGMFNILGLSLLADGGGKTWGRGGEFQNKQQIV</sequence>
<dbReference type="AlphaFoldDB" id="A0A437ACR9"/>
<comment type="caution">
    <text evidence="1">The sequence shown here is derived from an EMBL/GenBank/DDBJ whole genome shotgun (WGS) entry which is preliminary data.</text>
</comment>
<dbReference type="EMBL" id="SAEB01000001">
    <property type="protein sequence ID" value="RVD89063.1"/>
    <property type="molecule type" value="Genomic_DNA"/>
</dbReference>
<organism evidence="1 2">
    <name type="scientific">Arthrobotrys flagrans</name>
    <name type="common">Nematode-trapping fungus</name>
    <name type="synonym">Trichothecium flagrans</name>
    <dbReference type="NCBI Taxonomy" id="97331"/>
    <lineage>
        <taxon>Eukaryota</taxon>
        <taxon>Fungi</taxon>
        <taxon>Dikarya</taxon>
        <taxon>Ascomycota</taxon>
        <taxon>Pezizomycotina</taxon>
        <taxon>Orbiliomycetes</taxon>
        <taxon>Orbiliales</taxon>
        <taxon>Orbiliaceae</taxon>
        <taxon>Arthrobotrys</taxon>
    </lineage>
</organism>
<evidence type="ECO:0008006" key="3">
    <source>
        <dbReference type="Google" id="ProtNLM"/>
    </source>
</evidence>